<sequence>MANLLVIRHGQASFGAENYDQLSPLGQRQADLTGQFLAKMGVTFSAAYSGDLSRQRETGQRVIDQLEKPPQLIIDPRFNEVQTDEQIEVMMPLLKERDARFADLVAAMDTDTKSFQKIIETVFNYWVSSDCDVSGIQSWADYSEGVVSAFEGAMASAASGTDTAIFTSGGTIATIVGHVLRLTSDRVYEFYEPVFNCSITRIIFNSRKCSLSTFNDVGHLQLMSAQLEERLVTYR</sequence>
<dbReference type="InterPro" id="IPR013078">
    <property type="entry name" value="His_Pase_superF_clade-1"/>
</dbReference>
<evidence type="ECO:0000256" key="1">
    <source>
        <dbReference type="ARBA" id="ARBA00022801"/>
    </source>
</evidence>
<dbReference type="Proteomes" id="UP001317963">
    <property type="component" value="Chromosome"/>
</dbReference>
<dbReference type="CDD" id="cd07067">
    <property type="entry name" value="HP_PGM_like"/>
    <property type="match status" value="1"/>
</dbReference>
<organism evidence="2 3">
    <name type="scientific">Candidatus Paraluminiphilus aquimaris</name>
    <dbReference type="NCBI Taxonomy" id="2518994"/>
    <lineage>
        <taxon>Bacteria</taxon>
        <taxon>Pseudomonadati</taxon>
        <taxon>Pseudomonadota</taxon>
        <taxon>Gammaproteobacteria</taxon>
        <taxon>Cellvibrionales</taxon>
        <taxon>Halieaceae</taxon>
        <taxon>Candidatus Paraluminiphilus</taxon>
    </lineage>
</organism>
<evidence type="ECO:0000313" key="2">
    <source>
        <dbReference type="EMBL" id="UZP74221.1"/>
    </source>
</evidence>
<dbReference type="InterPro" id="IPR051021">
    <property type="entry name" value="Mito_Ser/Thr_phosphatase"/>
</dbReference>
<proteinExistence type="predicted"/>
<reference evidence="2 3" key="1">
    <citation type="submission" date="2019-02" db="EMBL/GenBank/DDBJ databases">
        <title>Halieaceae_genomes.</title>
        <authorList>
            <person name="Li S.-H."/>
        </authorList>
    </citation>
    <scope>NUCLEOTIDE SEQUENCE [LARGE SCALE GENOMIC DNA]</scope>
    <source>
        <strain evidence="2 3">JH123</strain>
    </source>
</reference>
<gene>
    <name evidence="2" type="ORF">E0F26_05455</name>
</gene>
<protein>
    <submittedName>
        <fullName evidence="2">Histidine phosphatase family protein</fullName>
    </submittedName>
</protein>
<dbReference type="Pfam" id="PF00300">
    <property type="entry name" value="His_Phos_1"/>
    <property type="match status" value="1"/>
</dbReference>
<evidence type="ECO:0000313" key="3">
    <source>
        <dbReference type="Proteomes" id="UP001317963"/>
    </source>
</evidence>
<accession>A0ABY6Q7L2</accession>
<dbReference type="EMBL" id="CP036501">
    <property type="protein sequence ID" value="UZP74221.1"/>
    <property type="molecule type" value="Genomic_DNA"/>
</dbReference>
<keyword evidence="3" id="KW-1185">Reference proteome</keyword>
<name>A0ABY6Q7L2_9GAMM</name>
<dbReference type="SUPFAM" id="SSF53254">
    <property type="entry name" value="Phosphoglycerate mutase-like"/>
    <property type="match status" value="1"/>
</dbReference>
<dbReference type="Gene3D" id="3.40.50.1240">
    <property type="entry name" value="Phosphoglycerate mutase-like"/>
    <property type="match status" value="1"/>
</dbReference>
<dbReference type="PANTHER" id="PTHR20935">
    <property type="entry name" value="PHOSPHOGLYCERATE MUTASE-RELATED"/>
    <property type="match status" value="1"/>
</dbReference>
<dbReference type="SMART" id="SM00855">
    <property type="entry name" value="PGAM"/>
    <property type="match status" value="1"/>
</dbReference>
<dbReference type="RefSeq" id="WP_279243034.1">
    <property type="nucleotide sequence ID" value="NZ_CP036501.1"/>
</dbReference>
<dbReference type="PANTHER" id="PTHR20935:SF0">
    <property type="entry name" value="SERINE_THREONINE-PROTEIN PHOSPHATASE PGAM5, MITOCHONDRIAL"/>
    <property type="match status" value="1"/>
</dbReference>
<dbReference type="InterPro" id="IPR029033">
    <property type="entry name" value="His_PPase_superfam"/>
</dbReference>
<keyword evidence="1" id="KW-0378">Hydrolase</keyword>